<feature type="transmembrane region" description="Helical" evidence="2">
    <location>
        <begin position="71"/>
        <end position="89"/>
    </location>
</feature>
<dbReference type="eggNOG" id="ENOG502S3SU">
    <property type="taxonomic scope" value="Eukaryota"/>
</dbReference>
<dbReference type="OrthoDB" id="2016548at2759"/>
<dbReference type="InterPro" id="IPR007065">
    <property type="entry name" value="HPP"/>
</dbReference>
<keyword evidence="2" id="KW-0472">Membrane</keyword>
<organism evidence="4 5">
    <name type="scientific">Gloeophyllum trabeum (strain ATCC 11539 / FP-39264 / Madison 617)</name>
    <name type="common">Brown rot fungus</name>
    <dbReference type="NCBI Taxonomy" id="670483"/>
    <lineage>
        <taxon>Eukaryota</taxon>
        <taxon>Fungi</taxon>
        <taxon>Dikarya</taxon>
        <taxon>Basidiomycota</taxon>
        <taxon>Agaricomycotina</taxon>
        <taxon>Agaricomycetes</taxon>
        <taxon>Gloeophyllales</taxon>
        <taxon>Gloeophyllaceae</taxon>
        <taxon>Gloeophyllum</taxon>
    </lineage>
</organism>
<dbReference type="Proteomes" id="UP000030669">
    <property type="component" value="Unassembled WGS sequence"/>
</dbReference>
<evidence type="ECO:0000313" key="4">
    <source>
        <dbReference type="EMBL" id="EPQ59817.1"/>
    </source>
</evidence>
<accession>S7QKA5</accession>
<dbReference type="RefSeq" id="XP_007862703.1">
    <property type="nucleotide sequence ID" value="XM_007864512.1"/>
</dbReference>
<dbReference type="KEGG" id="gtr:GLOTRDRAFT_71504"/>
<feature type="transmembrane region" description="Helical" evidence="2">
    <location>
        <begin position="39"/>
        <end position="59"/>
    </location>
</feature>
<evidence type="ECO:0000256" key="1">
    <source>
        <dbReference type="SAM" id="MobiDB-lite"/>
    </source>
</evidence>
<dbReference type="GeneID" id="19308186"/>
<evidence type="ECO:0000259" key="3">
    <source>
        <dbReference type="Pfam" id="PF04982"/>
    </source>
</evidence>
<keyword evidence="5" id="KW-1185">Reference proteome</keyword>
<dbReference type="OMA" id="LCFNASQ"/>
<dbReference type="STRING" id="670483.S7QKA5"/>
<feature type="transmembrane region" description="Helical" evidence="2">
    <location>
        <begin position="95"/>
        <end position="117"/>
    </location>
</feature>
<protein>
    <submittedName>
        <fullName evidence="4">HPP-domain-containing protein</fullName>
    </submittedName>
</protein>
<gene>
    <name evidence="4" type="ORF">GLOTRDRAFT_71504</name>
</gene>
<proteinExistence type="predicted"/>
<dbReference type="InterPro" id="IPR058581">
    <property type="entry name" value="TM_HPP"/>
</dbReference>
<dbReference type="Pfam" id="PF04982">
    <property type="entry name" value="TM_HPP"/>
    <property type="match status" value="1"/>
</dbReference>
<keyword evidence="2" id="KW-1133">Transmembrane helix</keyword>
<reference evidence="4 5" key="1">
    <citation type="journal article" date="2012" name="Science">
        <title>The Paleozoic origin of enzymatic lignin decomposition reconstructed from 31 fungal genomes.</title>
        <authorList>
            <person name="Floudas D."/>
            <person name="Binder M."/>
            <person name="Riley R."/>
            <person name="Barry K."/>
            <person name="Blanchette R.A."/>
            <person name="Henrissat B."/>
            <person name="Martinez A.T."/>
            <person name="Otillar R."/>
            <person name="Spatafora J.W."/>
            <person name="Yadav J.S."/>
            <person name="Aerts A."/>
            <person name="Benoit I."/>
            <person name="Boyd A."/>
            <person name="Carlson A."/>
            <person name="Copeland A."/>
            <person name="Coutinho P.M."/>
            <person name="de Vries R.P."/>
            <person name="Ferreira P."/>
            <person name="Findley K."/>
            <person name="Foster B."/>
            <person name="Gaskell J."/>
            <person name="Glotzer D."/>
            <person name="Gorecki P."/>
            <person name="Heitman J."/>
            <person name="Hesse C."/>
            <person name="Hori C."/>
            <person name="Igarashi K."/>
            <person name="Jurgens J.A."/>
            <person name="Kallen N."/>
            <person name="Kersten P."/>
            <person name="Kohler A."/>
            <person name="Kuees U."/>
            <person name="Kumar T.K.A."/>
            <person name="Kuo A."/>
            <person name="LaButti K."/>
            <person name="Larrondo L.F."/>
            <person name="Lindquist E."/>
            <person name="Ling A."/>
            <person name="Lombard V."/>
            <person name="Lucas S."/>
            <person name="Lundell T."/>
            <person name="Martin R."/>
            <person name="McLaughlin D.J."/>
            <person name="Morgenstern I."/>
            <person name="Morin E."/>
            <person name="Murat C."/>
            <person name="Nagy L.G."/>
            <person name="Nolan M."/>
            <person name="Ohm R.A."/>
            <person name="Patyshakuliyeva A."/>
            <person name="Rokas A."/>
            <person name="Ruiz-Duenas F.J."/>
            <person name="Sabat G."/>
            <person name="Salamov A."/>
            <person name="Samejima M."/>
            <person name="Schmutz J."/>
            <person name="Slot J.C."/>
            <person name="St John F."/>
            <person name="Stenlid J."/>
            <person name="Sun H."/>
            <person name="Sun S."/>
            <person name="Syed K."/>
            <person name="Tsang A."/>
            <person name="Wiebenga A."/>
            <person name="Young D."/>
            <person name="Pisabarro A."/>
            <person name="Eastwood D.C."/>
            <person name="Martin F."/>
            <person name="Cullen D."/>
            <person name="Grigoriev I.V."/>
            <person name="Hibbett D.S."/>
        </authorList>
    </citation>
    <scope>NUCLEOTIDE SEQUENCE [LARGE SCALE GENOMIC DNA]</scope>
    <source>
        <strain evidence="4 5">ATCC 11539</strain>
    </source>
</reference>
<evidence type="ECO:0000313" key="5">
    <source>
        <dbReference type="Proteomes" id="UP000030669"/>
    </source>
</evidence>
<sequence length="264" mass="29197">MSTKYQPQQHLRHPLDRCPIWLTRWVGYRRHPPKKQPNYVVWFWSFIGAFSGLCVIQGVFNYSHYFLRRHVPGVIASYGASAVLVYGAIEAPLSQPRALVGGHFLAALTGICITKLFELMPDKERLDSLRWLAGSLSVATAIVIMQITGTTHPPAGATALLAAVNADVYEIGWYYLPVILLSSTLILVVALLVDNIQRRYPLFWFSPAEAVPAKVSADLSGEDVEPNNRQEAPKAAGEHRGGTDTPDTVNEERKTGPKTSESMV</sequence>
<dbReference type="EMBL" id="KB469297">
    <property type="protein sequence ID" value="EPQ59817.1"/>
    <property type="molecule type" value="Genomic_DNA"/>
</dbReference>
<name>S7QKA5_GLOTA</name>
<feature type="domain" description="HPP transmembrane region" evidence="3">
    <location>
        <begin position="35"/>
        <end position="201"/>
    </location>
</feature>
<dbReference type="PANTHER" id="PTHR33741">
    <property type="entry name" value="TRANSMEMBRANE PROTEIN DDB_G0269096-RELATED"/>
    <property type="match status" value="1"/>
</dbReference>
<feature type="compositionally biased region" description="Basic and acidic residues" evidence="1">
    <location>
        <begin position="226"/>
        <end position="242"/>
    </location>
</feature>
<keyword evidence="2" id="KW-0812">Transmembrane</keyword>
<evidence type="ECO:0000256" key="2">
    <source>
        <dbReference type="SAM" id="Phobius"/>
    </source>
</evidence>
<dbReference type="HOGENOM" id="CLU_040397_0_2_1"/>
<dbReference type="PANTHER" id="PTHR33741:SF5">
    <property type="entry name" value="TRANSMEMBRANE PROTEIN DDB_G0269096-RELATED"/>
    <property type="match status" value="1"/>
</dbReference>
<feature type="region of interest" description="Disordered" evidence="1">
    <location>
        <begin position="217"/>
        <end position="264"/>
    </location>
</feature>
<dbReference type="AlphaFoldDB" id="S7QKA5"/>
<feature type="transmembrane region" description="Helical" evidence="2">
    <location>
        <begin position="171"/>
        <end position="193"/>
    </location>
</feature>
<feature type="transmembrane region" description="Helical" evidence="2">
    <location>
        <begin position="129"/>
        <end position="151"/>
    </location>
</feature>